<organism evidence="1">
    <name type="scientific">hydrothermal vent metagenome</name>
    <dbReference type="NCBI Taxonomy" id="652676"/>
    <lineage>
        <taxon>unclassified sequences</taxon>
        <taxon>metagenomes</taxon>
        <taxon>ecological metagenomes</taxon>
    </lineage>
</organism>
<sequence length="118" mass="13126">AGLVGTQLLLRDDTPVHSALHEACHFICMTPDRREGLHTDAGGDYDEENAVCYLQILLAGLLPEVGRERMMADMDAWGYSFRLGSTKAWFERDAEDAREWLIEEGVIDGLGVSGQLRC</sequence>
<proteinExistence type="predicted"/>
<gene>
    <name evidence="1" type="ORF">MNBD_GAMMA13-216</name>
</gene>
<name>A0A3B0YNT1_9ZZZZ</name>
<protein>
    <submittedName>
        <fullName evidence="1">Uncharacterized protein</fullName>
    </submittedName>
</protein>
<dbReference type="EMBL" id="UOFK01000322">
    <property type="protein sequence ID" value="VAW82508.1"/>
    <property type="molecule type" value="Genomic_DNA"/>
</dbReference>
<accession>A0A3B0YNT1</accession>
<feature type="non-terminal residue" evidence="1">
    <location>
        <position position="1"/>
    </location>
</feature>
<evidence type="ECO:0000313" key="1">
    <source>
        <dbReference type="EMBL" id="VAW82508.1"/>
    </source>
</evidence>
<dbReference type="AlphaFoldDB" id="A0A3B0YNT1"/>
<reference evidence="1" key="1">
    <citation type="submission" date="2018-06" db="EMBL/GenBank/DDBJ databases">
        <authorList>
            <person name="Zhirakovskaya E."/>
        </authorList>
    </citation>
    <scope>NUCLEOTIDE SEQUENCE</scope>
</reference>